<reference evidence="1 2" key="1">
    <citation type="submission" date="2016-10" db="EMBL/GenBank/DDBJ databases">
        <authorList>
            <person name="de Groot N.N."/>
        </authorList>
    </citation>
    <scope>NUCLEOTIDE SEQUENCE [LARGE SCALE GENOMIC DNA]</scope>
    <source>
        <strain evidence="1 2">DSM 26656</strain>
    </source>
</reference>
<protein>
    <submittedName>
        <fullName evidence="1">Uncharacterized protein</fullName>
    </submittedName>
</protein>
<accession>A0A1H5XDT7</accession>
<organism evidence="1 2">
    <name type="scientific">Bosea lathyri</name>
    <dbReference type="NCBI Taxonomy" id="1036778"/>
    <lineage>
        <taxon>Bacteria</taxon>
        <taxon>Pseudomonadati</taxon>
        <taxon>Pseudomonadota</taxon>
        <taxon>Alphaproteobacteria</taxon>
        <taxon>Hyphomicrobiales</taxon>
        <taxon>Boseaceae</taxon>
        <taxon>Bosea</taxon>
    </lineage>
</organism>
<dbReference type="OrthoDB" id="8450050at2"/>
<evidence type="ECO:0000313" key="2">
    <source>
        <dbReference type="Proteomes" id="UP000236743"/>
    </source>
</evidence>
<proteinExistence type="predicted"/>
<dbReference type="AlphaFoldDB" id="A0A1H5XDT7"/>
<dbReference type="EMBL" id="FNUY01000003">
    <property type="protein sequence ID" value="SEG09928.1"/>
    <property type="molecule type" value="Genomic_DNA"/>
</dbReference>
<dbReference type="Proteomes" id="UP000236743">
    <property type="component" value="Unassembled WGS sequence"/>
</dbReference>
<gene>
    <name evidence="1" type="ORF">SAMN04488115_103205</name>
</gene>
<evidence type="ECO:0000313" key="1">
    <source>
        <dbReference type="EMBL" id="SEG09928.1"/>
    </source>
</evidence>
<dbReference type="RefSeq" id="WP_103872059.1">
    <property type="nucleotide sequence ID" value="NZ_FNUY01000003.1"/>
</dbReference>
<name>A0A1H5XDT7_9HYPH</name>
<keyword evidence="2" id="KW-1185">Reference proteome</keyword>
<sequence length="86" mass="9092">MDIIVKQSNSTTWVMIDLLGRPMGEVVEQPKGEFTIAPCGSAIGTTSGLKLSSFSSLDAALAEVERHTRGRCRMVSGAIAPASEEP</sequence>